<name>A0A212KX92_9BACT</name>
<dbReference type="GO" id="GO:0006355">
    <property type="term" value="P:regulation of DNA-templated transcription"/>
    <property type="evidence" value="ECO:0007669"/>
    <property type="project" value="InterPro"/>
</dbReference>
<accession>A0A212KX92</accession>
<feature type="region of interest" description="Disordered" evidence="1">
    <location>
        <begin position="1"/>
        <end position="56"/>
    </location>
</feature>
<gene>
    <name evidence="2" type="ORF">KL86DES1_10013</name>
</gene>
<dbReference type="RefSeq" id="WP_179981449.1">
    <property type="nucleotide sequence ID" value="NZ_LT608333.1"/>
</dbReference>
<dbReference type="EMBL" id="FMJC01000001">
    <property type="protein sequence ID" value="SCM69890.1"/>
    <property type="molecule type" value="Genomic_DNA"/>
</dbReference>
<protein>
    <submittedName>
        <fullName evidence="2">Uncharacterized protein</fullName>
    </submittedName>
</protein>
<dbReference type="InterPro" id="IPR013321">
    <property type="entry name" value="Arc_rbn_hlx_hlx"/>
</dbReference>
<feature type="compositionally biased region" description="Basic and acidic residues" evidence="1">
    <location>
        <begin position="46"/>
        <end position="56"/>
    </location>
</feature>
<evidence type="ECO:0000256" key="1">
    <source>
        <dbReference type="SAM" id="MobiDB-lite"/>
    </source>
</evidence>
<reference evidence="2" key="1">
    <citation type="submission" date="2016-08" db="EMBL/GenBank/DDBJ databases">
        <authorList>
            <person name="Seilhamer J.J."/>
        </authorList>
    </citation>
    <scope>NUCLEOTIDE SEQUENCE</scope>
    <source>
        <strain evidence="2">86-1</strain>
    </source>
</reference>
<sequence length="100" mass="10711">MARKKGGLGQATTVEPQEDLLDSVFGASKQKPETDTPPPPAAAAGKGKEAPKGKENRVGKYFLIDRDLAKALKLFAVQNDMKEIAVIEASLRAFLGKTDE</sequence>
<evidence type="ECO:0000313" key="2">
    <source>
        <dbReference type="EMBL" id="SCM69890.1"/>
    </source>
</evidence>
<organism evidence="2">
    <name type="scientific">uncultured Desulfovibrio sp</name>
    <dbReference type="NCBI Taxonomy" id="167968"/>
    <lineage>
        <taxon>Bacteria</taxon>
        <taxon>Pseudomonadati</taxon>
        <taxon>Thermodesulfobacteriota</taxon>
        <taxon>Desulfovibrionia</taxon>
        <taxon>Desulfovibrionales</taxon>
        <taxon>Desulfovibrionaceae</taxon>
        <taxon>Desulfovibrio</taxon>
        <taxon>environmental samples</taxon>
    </lineage>
</organism>
<dbReference type="AlphaFoldDB" id="A0A212KX92"/>
<proteinExistence type="predicted"/>
<dbReference type="Gene3D" id="1.10.1220.10">
    <property type="entry name" value="Met repressor-like"/>
    <property type="match status" value="1"/>
</dbReference>